<proteinExistence type="predicted"/>
<accession>A0A2P2KAU9</accession>
<protein>
    <submittedName>
        <fullName evidence="1">Uncharacterized protein</fullName>
    </submittedName>
</protein>
<name>A0A2P2KAU9_RHIMU</name>
<dbReference type="AlphaFoldDB" id="A0A2P2KAU9"/>
<sequence length="33" mass="3677">MTLGKALSSGYEQKKLGTRTAGSHFEFSDFLRL</sequence>
<organism evidence="1">
    <name type="scientific">Rhizophora mucronata</name>
    <name type="common">Asiatic mangrove</name>
    <dbReference type="NCBI Taxonomy" id="61149"/>
    <lineage>
        <taxon>Eukaryota</taxon>
        <taxon>Viridiplantae</taxon>
        <taxon>Streptophyta</taxon>
        <taxon>Embryophyta</taxon>
        <taxon>Tracheophyta</taxon>
        <taxon>Spermatophyta</taxon>
        <taxon>Magnoliopsida</taxon>
        <taxon>eudicotyledons</taxon>
        <taxon>Gunneridae</taxon>
        <taxon>Pentapetalae</taxon>
        <taxon>rosids</taxon>
        <taxon>fabids</taxon>
        <taxon>Malpighiales</taxon>
        <taxon>Rhizophoraceae</taxon>
        <taxon>Rhizophora</taxon>
    </lineage>
</organism>
<reference evidence="1" key="1">
    <citation type="submission" date="2018-02" db="EMBL/GenBank/DDBJ databases">
        <title>Rhizophora mucronata_Transcriptome.</title>
        <authorList>
            <person name="Meera S.P."/>
            <person name="Sreeshan A."/>
            <person name="Augustine A."/>
        </authorList>
    </citation>
    <scope>NUCLEOTIDE SEQUENCE</scope>
    <source>
        <tissue evidence="1">Leaf</tissue>
    </source>
</reference>
<dbReference type="EMBL" id="GGEC01022338">
    <property type="protein sequence ID" value="MBX02822.1"/>
    <property type="molecule type" value="Transcribed_RNA"/>
</dbReference>
<evidence type="ECO:0000313" key="1">
    <source>
        <dbReference type="EMBL" id="MBX02822.1"/>
    </source>
</evidence>